<evidence type="ECO:0000256" key="3">
    <source>
        <dbReference type="ARBA" id="ARBA00022448"/>
    </source>
</evidence>
<feature type="transmembrane region" description="Helical" evidence="8">
    <location>
        <begin position="174"/>
        <end position="192"/>
    </location>
</feature>
<organism evidence="9 10">
    <name type="scientific">Sulfobacillus acidophilus (strain ATCC 700253 / DSM 10332 / NAL)</name>
    <dbReference type="NCBI Taxonomy" id="679936"/>
    <lineage>
        <taxon>Bacteria</taxon>
        <taxon>Bacillati</taxon>
        <taxon>Bacillota</taxon>
        <taxon>Clostridia</taxon>
        <taxon>Eubacteriales</taxon>
        <taxon>Clostridiales Family XVII. Incertae Sedis</taxon>
        <taxon>Sulfobacillus</taxon>
    </lineage>
</organism>
<proteinExistence type="inferred from homology"/>
<evidence type="ECO:0000256" key="4">
    <source>
        <dbReference type="ARBA" id="ARBA00022692"/>
    </source>
</evidence>
<feature type="transmembrane region" description="Helical" evidence="8">
    <location>
        <begin position="386"/>
        <end position="405"/>
    </location>
</feature>
<feature type="transmembrane region" description="Helical" evidence="8">
    <location>
        <begin position="323"/>
        <end position="342"/>
    </location>
</feature>
<feature type="transmembrane region" description="Helical" evidence="8">
    <location>
        <begin position="68"/>
        <end position="89"/>
    </location>
</feature>
<dbReference type="Gene3D" id="1.10.4160.10">
    <property type="entry name" value="Hydantoin permease"/>
    <property type="match status" value="1"/>
</dbReference>
<reference evidence="10" key="1">
    <citation type="submission" date="2011-12" db="EMBL/GenBank/DDBJ databases">
        <title>The complete genome of chromosome of Sulfobacillus acidophilus DSM 10332.</title>
        <authorList>
            <person name="Lucas S."/>
            <person name="Han J."/>
            <person name="Lapidus A."/>
            <person name="Bruce D."/>
            <person name="Goodwin L."/>
            <person name="Pitluck S."/>
            <person name="Peters L."/>
            <person name="Kyrpides N."/>
            <person name="Mavromatis K."/>
            <person name="Ivanova N."/>
            <person name="Mikhailova N."/>
            <person name="Chertkov O."/>
            <person name="Saunders E."/>
            <person name="Detter J.C."/>
            <person name="Tapia R."/>
            <person name="Han C."/>
            <person name="Land M."/>
            <person name="Hauser L."/>
            <person name="Markowitz V."/>
            <person name="Cheng J.-F."/>
            <person name="Hugenholtz P."/>
            <person name="Woyke T."/>
            <person name="Wu D."/>
            <person name="Pukall R."/>
            <person name="Gehrich-Schroeter G."/>
            <person name="Schneider S."/>
            <person name="Klenk H.-P."/>
            <person name="Eisen J.A."/>
        </authorList>
    </citation>
    <scope>NUCLEOTIDE SEQUENCE [LARGE SCALE GENOMIC DNA]</scope>
    <source>
        <strain evidence="10">ATCC 700253 / DSM 10332 / NAL</strain>
    </source>
</reference>
<dbReference type="PIRSF" id="PIRSF002744">
    <property type="entry name" value="Pur-cyt_permease"/>
    <property type="match status" value="1"/>
</dbReference>
<evidence type="ECO:0000313" key="10">
    <source>
        <dbReference type="Proteomes" id="UP000005439"/>
    </source>
</evidence>
<evidence type="ECO:0000256" key="5">
    <source>
        <dbReference type="ARBA" id="ARBA00022989"/>
    </source>
</evidence>
<dbReference type="AlphaFoldDB" id="G8TXP2"/>
<keyword evidence="5 8" id="KW-1133">Transmembrane helix</keyword>
<feature type="transmembrane region" description="Helical" evidence="8">
    <location>
        <begin position="139"/>
        <end position="162"/>
    </location>
</feature>
<comment type="similarity">
    <text evidence="2 7">Belongs to the purine-cytosine permease (2.A.39) family.</text>
</comment>
<feature type="transmembrane region" description="Helical" evidence="8">
    <location>
        <begin position="354"/>
        <end position="374"/>
    </location>
</feature>
<dbReference type="InterPro" id="IPR026030">
    <property type="entry name" value="Pur-cyt_permease_Fcy2/21/22"/>
</dbReference>
<sequence length="450" mass="48523">MASSVVDSSPRYGEAVWKVEPFGVDPVPAPERHGKPISQFTLWLGSNLTIADYALGFLPIALGMPWSWTVAALLVGNTLGAWVLGLFAAMGPRYGLPQLMIGRYFLGRIGGYIPGLFNYVSTIGWFSVNNILGSYGLRILWPGLSFWQAAILLVFIQGIIAVLGHNLIHTYERIMSVVLGIMFLLVSAVVWHKSPLLKAYHPVLHSPWVTFAIMVAAAFSYIGSWGPYASDYSRYLPASTPARPVIGASFGGAWIASVWLELVGAAVAVIAGPEASNPIGALHHVMGGYGNLAVVAIILGGTAADALNLYSNALSAGSLDIRLPRWAMALMASGIGLGLSLWGSGTFETYYSNFLLLLGYWMTPWMGVLLAGFYLRRDRNLPIQAVRPRGLVSFLIGLAVSVPFMNTTWFEGPIAHALGGADLTFWVGFSVALVIYLFWPEPASPLPTES</sequence>
<dbReference type="GO" id="GO:0022857">
    <property type="term" value="F:transmembrane transporter activity"/>
    <property type="evidence" value="ECO:0007669"/>
    <property type="project" value="InterPro"/>
</dbReference>
<gene>
    <name evidence="9" type="ordered locus">Sulac_1501</name>
</gene>
<reference evidence="9 10" key="2">
    <citation type="journal article" date="2012" name="Stand. Genomic Sci.">
        <title>Complete genome sequence of the moderately thermophilic mineral-sulfide-oxidizing firmicute Sulfobacillus acidophilus type strain (NAL(T)).</title>
        <authorList>
            <person name="Anderson I."/>
            <person name="Chertkov O."/>
            <person name="Chen A."/>
            <person name="Saunders E."/>
            <person name="Lapidus A."/>
            <person name="Nolan M."/>
            <person name="Lucas S."/>
            <person name="Hammon N."/>
            <person name="Deshpande S."/>
            <person name="Cheng J.F."/>
            <person name="Han C."/>
            <person name="Tapia R."/>
            <person name="Goodwin L.A."/>
            <person name="Pitluck S."/>
            <person name="Liolios K."/>
            <person name="Pagani I."/>
            <person name="Ivanova N."/>
            <person name="Mikhailova N."/>
            <person name="Pati A."/>
            <person name="Palaniappan K."/>
            <person name="Land M."/>
            <person name="Pan C."/>
            <person name="Rohde M."/>
            <person name="Pukall R."/>
            <person name="Goker M."/>
            <person name="Detter J.C."/>
            <person name="Woyke T."/>
            <person name="Bristow J."/>
            <person name="Eisen J.A."/>
            <person name="Markowitz V."/>
            <person name="Hugenholtz P."/>
            <person name="Kyrpides N.C."/>
            <person name="Klenk H.P."/>
            <person name="Mavromatis K."/>
        </authorList>
    </citation>
    <scope>NUCLEOTIDE SEQUENCE [LARGE SCALE GENOMIC DNA]</scope>
    <source>
        <strain evidence="10">ATCC 700253 / DSM 10332 / NAL</strain>
    </source>
</reference>
<dbReference type="EMBL" id="CP003179">
    <property type="protein sequence ID" value="AEW04998.1"/>
    <property type="molecule type" value="Genomic_DNA"/>
</dbReference>
<dbReference type="PANTHER" id="PTHR31806">
    <property type="entry name" value="PURINE-CYTOSINE PERMEASE FCY2-RELATED"/>
    <property type="match status" value="1"/>
</dbReference>
<feature type="transmembrane region" description="Helical" evidence="8">
    <location>
        <begin position="245"/>
        <end position="272"/>
    </location>
</feature>
<keyword evidence="10" id="KW-1185">Reference proteome</keyword>
<feature type="transmembrane region" description="Helical" evidence="8">
    <location>
        <begin position="109"/>
        <end position="127"/>
    </location>
</feature>
<dbReference type="KEGG" id="sap:Sulac_1501"/>
<dbReference type="PATRIC" id="fig|679936.5.peg.1567"/>
<feature type="transmembrane region" description="Helical" evidence="8">
    <location>
        <begin position="40"/>
        <end position="62"/>
    </location>
</feature>
<keyword evidence="3 7" id="KW-0813">Transport</keyword>
<evidence type="ECO:0000313" key="9">
    <source>
        <dbReference type="EMBL" id="AEW04998.1"/>
    </source>
</evidence>
<dbReference type="InterPro" id="IPR001248">
    <property type="entry name" value="Pur-cyt_permease"/>
</dbReference>
<evidence type="ECO:0000256" key="7">
    <source>
        <dbReference type="PIRNR" id="PIRNR002744"/>
    </source>
</evidence>
<dbReference type="STRING" id="679936.Sulac_1501"/>
<dbReference type="Proteomes" id="UP000005439">
    <property type="component" value="Chromosome"/>
</dbReference>
<evidence type="ECO:0000256" key="6">
    <source>
        <dbReference type="ARBA" id="ARBA00023136"/>
    </source>
</evidence>
<dbReference type="HOGENOM" id="CLU_026016_3_0_9"/>
<evidence type="ECO:0000256" key="8">
    <source>
        <dbReference type="SAM" id="Phobius"/>
    </source>
</evidence>
<evidence type="ECO:0000256" key="2">
    <source>
        <dbReference type="ARBA" id="ARBA00008974"/>
    </source>
</evidence>
<name>G8TXP2_SULAD</name>
<accession>G8TXP2</accession>
<keyword evidence="4 8" id="KW-0812">Transmembrane</keyword>
<feature type="transmembrane region" description="Helical" evidence="8">
    <location>
        <begin position="292"/>
        <end position="311"/>
    </location>
</feature>
<dbReference type="GO" id="GO:0005886">
    <property type="term" value="C:plasma membrane"/>
    <property type="evidence" value="ECO:0007669"/>
    <property type="project" value="TreeGrafter"/>
</dbReference>
<evidence type="ECO:0000256" key="1">
    <source>
        <dbReference type="ARBA" id="ARBA00004141"/>
    </source>
</evidence>
<keyword evidence="6 7" id="KW-0472">Membrane</keyword>
<dbReference type="PANTHER" id="PTHR31806:SF1">
    <property type="entry name" value="PURINE-CYTOSINE PERMEASE FCY2-RELATED"/>
    <property type="match status" value="1"/>
</dbReference>
<protein>
    <submittedName>
        <fullName evidence="9">Permease for cytosine/purines uracil thiamine allantoin</fullName>
    </submittedName>
</protein>
<feature type="transmembrane region" description="Helical" evidence="8">
    <location>
        <begin position="204"/>
        <end position="224"/>
    </location>
</feature>
<feature type="transmembrane region" description="Helical" evidence="8">
    <location>
        <begin position="417"/>
        <end position="439"/>
    </location>
</feature>
<dbReference type="Pfam" id="PF02133">
    <property type="entry name" value="Transp_cyt_pur"/>
    <property type="match status" value="1"/>
</dbReference>
<comment type="subcellular location">
    <subcellularLocation>
        <location evidence="1">Membrane</location>
        <topology evidence="1">Multi-pass membrane protein</topology>
    </subcellularLocation>
</comment>